<feature type="compositionally biased region" description="Basic and acidic residues" evidence="1">
    <location>
        <begin position="130"/>
        <end position="145"/>
    </location>
</feature>
<organism evidence="3 4">
    <name type="scientific">Mycena maculata</name>
    <dbReference type="NCBI Taxonomy" id="230809"/>
    <lineage>
        <taxon>Eukaryota</taxon>
        <taxon>Fungi</taxon>
        <taxon>Dikarya</taxon>
        <taxon>Basidiomycota</taxon>
        <taxon>Agaricomycotina</taxon>
        <taxon>Agaricomycetes</taxon>
        <taxon>Agaricomycetidae</taxon>
        <taxon>Agaricales</taxon>
        <taxon>Marasmiineae</taxon>
        <taxon>Mycenaceae</taxon>
        <taxon>Mycena</taxon>
    </lineage>
</organism>
<proteinExistence type="predicted"/>
<feature type="compositionally biased region" description="Basic and acidic residues" evidence="1">
    <location>
        <begin position="343"/>
        <end position="358"/>
    </location>
</feature>
<feature type="region of interest" description="Disordered" evidence="1">
    <location>
        <begin position="340"/>
        <end position="365"/>
    </location>
</feature>
<feature type="domain" description="DUF3835" evidence="2">
    <location>
        <begin position="306"/>
        <end position="375"/>
    </location>
</feature>
<feature type="region of interest" description="Disordered" evidence="1">
    <location>
        <begin position="86"/>
        <end position="152"/>
    </location>
</feature>
<feature type="region of interest" description="Disordered" evidence="1">
    <location>
        <begin position="413"/>
        <end position="433"/>
    </location>
</feature>
<feature type="compositionally biased region" description="Low complexity" evidence="1">
    <location>
        <begin position="192"/>
        <end position="203"/>
    </location>
</feature>
<evidence type="ECO:0000256" key="1">
    <source>
        <dbReference type="SAM" id="MobiDB-lite"/>
    </source>
</evidence>
<dbReference type="EMBL" id="JARJLG010000105">
    <property type="protein sequence ID" value="KAJ7744983.1"/>
    <property type="molecule type" value="Genomic_DNA"/>
</dbReference>
<feature type="compositionally biased region" description="Basic and acidic residues" evidence="1">
    <location>
        <begin position="109"/>
        <end position="122"/>
    </location>
</feature>
<feature type="region of interest" description="Disordered" evidence="1">
    <location>
        <begin position="176"/>
        <end position="311"/>
    </location>
</feature>
<feature type="compositionally biased region" description="Acidic residues" evidence="1">
    <location>
        <begin position="421"/>
        <end position="432"/>
    </location>
</feature>
<feature type="compositionally biased region" description="Acidic residues" evidence="1">
    <location>
        <begin position="292"/>
        <end position="311"/>
    </location>
</feature>
<protein>
    <recommendedName>
        <fullName evidence="2">DUF3835 domain-containing protein</fullName>
    </recommendedName>
</protein>
<evidence type="ECO:0000259" key="2">
    <source>
        <dbReference type="Pfam" id="PF12927"/>
    </source>
</evidence>
<sequence>MVGKTRNLSDGSAQALQALLHSLTPDSAIEGGGKLSSEAAQKLSEKLTELVGDDGENSQKRNEQGQLLNEDGLPIIDITEPIQVSDIPSNPLFLDEDAPTPLTRLPLSEQERRRRERDRILDLLEEEEQREQAKEEELSQEQRREVLRKRKQATQDEIARLKAAKDMQKKMGKALLKGLSSPTIPDQPSKSEPAAEAQEVAPALQKSVKFTDTPAEVESSGSREDKTIDWGDVIPGRLRPNSGRSLMSDAQIDAHPMKMQVVERIPGKPKLEAPQRDSDDESEPPDSPTVADSDEEGGFGSDEELAEEVDLDFARHQREIVLEYHEKRAKMAGTISNAMKSYSHQENDVSPKTAEESLTHSSRKPAISHFQANRLAASYNTTTPSSHSLGANVIPTSSARTLQRAIRLGKLDSDNRLVGGDDGESASEEENDPAMQDIMDLLKKGEVYNLGADGNLIRTVPPPSNAPASIPTGAAPRAPFLPSRKPPTSKFKLARSGQRPAAAAAHSPEPLGSSTPPSDVARSSPKLPTPIPESHHTFAATSRVLSSTVVEKPPSVAAFDSVNVSPSFPVTRRPQQPPTVVRAADKPAKVSRFLAERM</sequence>
<feature type="compositionally biased region" description="Polar residues" evidence="1">
    <location>
        <begin position="180"/>
        <end position="190"/>
    </location>
</feature>
<keyword evidence="4" id="KW-1185">Reference proteome</keyword>
<gene>
    <name evidence="3" type="ORF">DFH07DRAFT_834089</name>
</gene>
<name>A0AAD7N4B2_9AGAR</name>
<dbReference type="Proteomes" id="UP001215280">
    <property type="component" value="Unassembled WGS sequence"/>
</dbReference>
<evidence type="ECO:0000313" key="3">
    <source>
        <dbReference type="EMBL" id="KAJ7744983.1"/>
    </source>
</evidence>
<accession>A0AAD7N4B2</accession>
<feature type="region of interest" description="Disordered" evidence="1">
    <location>
        <begin position="46"/>
        <end position="72"/>
    </location>
</feature>
<dbReference type="Pfam" id="PF12927">
    <property type="entry name" value="DUF3835"/>
    <property type="match status" value="1"/>
</dbReference>
<feature type="region of interest" description="Disordered" evidence="1">
    <location>
        <begin position="459"/>
        <end position="535"/>
    </location>
</feature>
<evidence type="ECO:0000313" key="4">
    <source>
        <dbReference type="Proteomes" id="UP001215280"/>
    </source>
</evidence>
<reference evidence="3" key="1">
    <citation type="submission" date="2023-03" db="EMBL/GenBank/DDBJ databases">
        <title>Massive genome expansion in bonnet fungi (Mycena s.s.) driven by repeated elements and novel gene families across ecological guilds.</title>
        <authorList>
            <consortium name="Lawrence Berkeley National Laboratory"/>
            <person name="Harder C.B."/>
            <person name="Miyauchi S."/>
            <person name="Viragh M."/>
            <person name="Kuo A."/>
            <person name="Thoen E."/>
            <person name="Andreopoulos B."/>
            <person name="Lu D."/>
            <person name="Skrede I."/>
            <person name="Drula E."/>
            <person name="Henrissat B."/>
            <person name="Morin E."/>
            <person name="Kohler A."/>
            <person name="Barry K."/>
            <person name="LaButti K."/>
            <person name="Morin E."/>
            <person name="Salamov A."/>
            <person name="Lipzen A."/>
            <person name="Mereny Z."/>
            <person name="Hegedus B."/>
            <person name="Baldrian P."/>
            <person name="Stursova M."/>
            <person name="Weitz H."/>
            <person name="Taylor A."/>
            <person name="Grigoriev I.V."/>
            <person name="Nagy L.G."/>
            <person name="Martin F."/>
            <person name="Kauserud H."/>
        </authorList>
    </citation>
    <scope>NUCLEOTIDE SEQUENCE</scope>
    <source>
        <strain evidence="3">CBHHK188m</strain>
    </source>
</reference>
<comment type="caution">
    <text evidence="3">The sequence shown here is derived from an EMBL/GenBank/DDBJ whole genome shotgun (WGS) entry which is preliminary data.</text>
</comment>
<dbReference type="InterPro" id="IPR024325">
    <property type="entry name" value="DUF3835"/>
</dbReference>
<feature type="compositionally biased region" description="Basic and acidic residues" evidence="1">
    <location>
        <begin position="265"/>
        <end position="277"/>
    </location>
</feature>
<dbReference type="AlphaFoldDB" id="A0AAD7N4B2"/>